<comment type="similarity">
    <text evidence="2 9">Belongs to the glycosyl hydrolase 35 family.</text>
</comment>
<keyword evidence="14" id="KW-1185">Reference proteome</keyword>
<feature type="region of interest" description="Disordered" evidence="11">
    <location>
        <begin position="1469"/>
        <end position="1590"/>
    </location>
</feature>
<feature type="coiled-coil region" evidence="10">
    <location>
        <begin position="1652"/>
        <end position="1700"/>
    </location>
</feature>
<dbReference type="InterPro" id="IPR019801">
    <property type="entry name" value="Glyco_hydro_35_CS"/>
</dbReference>
<evidence type="ECO:0000256" key="9">
    <source>
        <dbReference type="RuleBase" id="RU003679"/>
    </source>
</evidence>
<evidence type="ECO:0000313" key="13">
    <source>
        <dbReference type="EMBL" id="KAF7672744.1"/>
    </source>
</evidence>
<feature type="coiled-coil region" evidence="10">
    <location>
        <begin position="255"/>
        <end position="282"/>
    </location>
</feature>
<name>A0A8H7AWR7_9PLEO</name>
<dbReference type="FunFam" id="3.20.20.80:FF:000040">
    <property type="entry name" value="Beta-galactosidase A"/>
    <property type="match status" value="1"/>
</dbReference>
<dbReference type="Gene3D" id="2.60.390.10">
    <property type="entry name" value="Beta-galactosidase, domain 3"/>
    <property type="match status" value="1"/>
</dbReference>
<dbReference type="InterPro" id="IPR017853">
    <property type="entry name" value="GH"/>
</dbReference>
<dbReference type="Pfam" id="PF10435">
    <property type="entry name" value="BetaGal_dom2"/>
    <property type="match status" value="1"/>
</dbReference>
<feature type="region of interest" description="Disordered" evidence="11">
    <location>
        <begin position="167"/>
        <end position="205"/>
    </location>
</feature>
<dbReference type="Gene3D" id="3.20.20.80">
    <property type="entry name" value="Glycosidases"/>
    <property type="match status" value="1"/>
</dbReference>
<evidence type="ECO:0000256" key="3">
    <source>
        <dbReference type="ARBA" id="ARBA00012756"/>
    </source>
</evidence>
<dbReference type="GO" id="GO:0005975">
    <property type="term" value="P:carbohydrate metabolic process"/>
    <property type="evidence" value="ECO:0007669"/>
    <property type="project" value="InterPro"/>
</dbReference>
<feature type="compositionally biased region" description="Low complexity" evidence="11">
    <location>
        <begin position="1507"/>
        <end position="1538"/>
    </location>
</feature>
<dbReference type="PANTHER" id="PTHR23421">
    <property type="entry name" value="BETA-GALACTOSIDASE RELATED"/>
    <property type="match status" value="1"/>
</dbReference>
<feature type="domain" description="Beta-galactosidase" evidence="12">
    <location>
        <begin position="687"/>
        <end position="864"/>
    </location>
</feature>
<dbReference type="InterPro" id="IPR001944">
    <property type="entry name" value="Glycoside_Hdrlase_35"/>
</dbReference>
<dbReference type="SUPFAM" id="SSF51011">
    <property type="entry name" value="Glycosyl hydrolase domain"/>
    <property type="match status" value="1"/>
</dbReference>
<sequence>MTVAVANLAQLRKELGVEGQALLDYAPHSKIRYAPQTHDQRAVPFKLLFGQITDKYTKELLHVWILLYPPNKERGNAEVQFHSLDPEIRHDDSNISATITTIADAFKTPRRGSKNKYVALAKYYFLNIIISNWTRQESEYDLAIPIPITKSLTDALKTACREFEAEAKANLSDTQSRSQSATLVDDDEDSVLSDAPEDPLEPAQPIIPATVPASTYSASASQLVEDLTKLQHEEVKILDSQSTIVAQIAASKLALQEIGEALREDEEKNRGIEEKLKEIGARREQLLEGMSAMEATMKMLRGLVSLALASVYAHHAAARAVNGNPRSLIVEERAPLQDIVTWDEHSLFVHGERVIFWGGEFHPFRLPVPSLWLDVFQKIKAMGYNGVSFYSAWVIHEGKPGDFRAEGIFDWVPFFEAAKKTGIYLIARPGPYINAEVSGGGFPGWLQRISGNLRTPDEDYQAASKNYIESITPIIAKAQITNGGPVILFQPENEYSMGANNVTFPDADYMNTLMRQFRDLGIVVPFINNVAWPNGVNAPGTDAPVDIYGHDSYPLGMNCTDPTYWIDDALPTNWRETHLNQSASTPYTIPEFQGGAYQSWGQDGFDRCALFTGKEFERVFYKNNIAAGLTISNVYMTFGGTNWGNLAGAGNYMSYDYGAVITEERQVHREKYSEAKLIAHFVQASPALASAVPGYNTTGVYATNEAITVTPLIGEKTRFYVARQTKYNSLASETYKLTVQTSQGNITVPQLGGELSINGRDSKIHVADYNIGEFNLRYSSAEVFTWKIYQERTVLIVYGGMGETHELAVAETSGATAVEGSGVKFSNRNGNTILHWTTSENRRTVRVGSDLYIVILDRNSAYDYWTVSTSPEGSYSHVATPSSDLIVRSGYLVRNATMTDADIHLSGDVNATTDVEVLGGAHAHSGGLIFNGVSIQSKLDRNGFLKAAVGFQAPALQLPSLSTLDWKYTDALPELDSSYDDSMWTAADRTDTNNTYWPLTTPAVLWGSEYGYNTGSLITRGHFIATGNEDVIHLNVSGGPAFAFSAWVNQTFIGSWPGTKDAAIANMTLNMPVLHRGEHYVLTVLSDHMGQYGNWFAGYNEMKTPRGIIGYSFPGHTPSPFNASRLDDGIRWKITGNLGGEDYSDKSRGPLNEGALWVERKGYHLPSAPTSNWVDSAGPGTGLSHAGVCFYSTTLPLDIPGGWDIPLSFIFNGDAFNGQGRGWRAQLWVNGYQFGKFANGIGPQRRFPVPEGILNYRGDNYIAVSIWGLESGAVKPTSIELVAGMPVQSGSIFTTMEALPPRSASNPSLDKLWRDLGEDAALLKYLPYRRATFESQNEIPEAAPERLLYGDMLKNKDQLWIYFTLNSHHKQKSNYASMLTFQTIKGATNHEASVRPGTVPKVALASRVFKHAQGYQAFEAVAKYFFIQRGIDKQLQFPVSSTPFRDSLVRVCHHYKDVYKELKSIGSASRRSSIMTTGGNHEMDPARPHGFQEPSRAASEAPFLGHSSSASSMLSPVQSRLSSGALSRGSSRAMSLSGVEGRKRQHSASPDQPQFSKHQESHKQPGRSNAIEDKAGGFSSYSQPPSPFLVTAPPLLPERTLGENMEEAQVNESNLESGQSVDEGHLGDIDRNTMMDQYIALKAQEEELDGRIGDMEMKRANIADQVAELQADMNAIDDRKGDLEGEKARVRAEKRKLRIKLDEDEHLDFGFEAGRRMEAKRQRME</sequence>
<protein>
    <recommendedName>
        <fullName evidence="3 8">Beta-galactosidase</fullName>
        <ecNumber evidence="3 8">3.2.1.23</ecNumber>
    </recommendedName>
</protein>
<dbReference type="GeneID" id="62207470"/>
<dbReference type="SUPFAM" id="SSF51445">
    <property type="entry name" value="(Trans)glycosidases"/>
    <property type="match status" value="1"/>
</dbReference>
<dbReference type="EC" id="3.2.1.23" evidence="3 8"/>
<dbReference type="PROSITE" id="PS01182">
    <property type="entry name" value="GLYCOSYL_HYDROL_F35"/>
    <property type="match status" value="1"/>
</dbReference>
<dbReference type="SUPFAM" id="SSF49785">
    <property type="entry name" value="Galactose-binding domain-like"/>
    <property type="match status" value="2"/>
</dbReference>
<feature type="compositionally biased region" description="Polar residues" evidence="11">
    <location>
        <begin position="1469"/>
        <end position="1479"/>
    </location>
</feature>
<dbReference type="PRINTS" id="PR00742">
    <property type="entry name" value="GLHYDRLASE35"/>
</dbReference>
<keyword evidence="7 8" id="KW-0326">Glycosidase</keyword>
<dbReference type="FunFam" id="2.102.20.10:FF:000001">
    <property type="entry name" value="Beta-galactosidase A"/>
    <property type="match status" value="1"/>
</dbReference>
<dbReference type="Gene3D" id="2.60.120.260">
    <property type="entry name" value="Galactose-binding domain-like"/>
    <property type="match status" value="2"/>
</dbReference>
<evidence type="ECO:0000256" key="5">
    <source>
        <dbReference type="ARBA" id="ARBA00022801"/>
    </source>
</evidence>
<dbReference type="Pfam" id="PF13363">
    <property type="entry name" value="BetaGal_dom3"/>
    <property type="match status" value="1"/>
</dbReference>
<proteinExistence type="inferred from homology"/>
<evidence type="ECO:0000256" key="2">
    <source>
        <dbReference type="ARBA" id="ARBA00009809"/>
    </source>
</evidence>
<feature type="compositionally biased region" description="Polar residues" evidence="11">
    <location>
        <begin position="171"/>
        <end position="182"/>
    </location>
</feature>
<evidence type="ECO:0000256" key="6">
    <source>
        <dbReference type="ARBA" id="ARBA00023180"/>
    </source>
</evidence>
<dbReference type="SUPFAM" id="SSF117100">
    <property type="entry name" value="Beta-galactosidase LacA, domain 3"/>
    <property type="match status" value="1"/>
</dbReference>
<dbReference type="InterPro" id="IPR008979">
    <property type="entry name" value="Galactose-bd-like_sf"/>
</dbReference>
<dbReference type="InterPro" id="IPR025972">
    <property type="entry name" value="BetaGal_dom3"/>
</dbReference>
<dbReference type="Pfam" id="PF13364">
    <property type="entry name" value="BetaGal_ABD2"/>
    <property type="match status" value="2"/>
</dbReference>
<dbReference type="InterPro" id="IPR036833">
    <property type="entry name" value="BetaGal_dom3_sf"/>
</dbReference>
<comment type="caution">
    <text evidence="13">The sequence shown here is derived from an EMBL/GenBank/DDBJ whole genome shotgun (WGS) entry which is preliminary data.</text>
</comment>
<dbReference type="InterPro" id="IPR037110">
    <property type="entry name" value="Betagal_dom2_sf"/>
</dbReference>
<keyword evidence="10" id="KW-0175">Coiled coil</keyword>
<accession>A0A8H7AWR7</accession>
<evidence type="ECO:0000256" key="10">
    <source>
        <dbReference type="SAM" id="Coils"/>
    </source>
</evidence>
<evidence type="ECO:0000256" key="4">
    <source>
        <dbReference type="ARBA" id="ARBA00022729"/>
    </source>
</evidence>
<dbReference type="InterPro" id="IPR018954">
    <property type="entry name" value="Betagal_dom2"/>
</dbReference>
<keyword evidence="4" id="KW-0732">Signal</keyword>
<keyword evidence="6" id="KW-0325">Glycoprotein</keyword>
<reference evidence="13" key="1">
    <citation type="submission" date="2020-01" db="EMBL/GenBank/DDBJ databases">
        <authorList>
            <person name="Feng Z.H.Z."/>
        </authorList>
    </citation>
    <scope>NUCLEOTIDE SEQUENCE</scope>
    <source>
        <strain evidence="13">CBS107.38</strain>
    </source>
</reference>
<dbReference type="Proteomes" id="UP000596902">
    <property type="component" value="Unassembled WGS sequence"/>
</dbReference>
<dbReference type="InterPro" id="IPR031330">
    <property type="entry name" value="Gly_Hdrlase_35_cat"/>
</dbReference>
<evidence type="ECO:0000256" key="1">
    <source>
        <dbReference type="ARBA" id="ARBA00001412"/>
    </source>
</evidence>
<keyword evidence="5 8" id="KW-0378">Hydrolase</keyword>
<evidence type="ECO:0000256" key="7">
    <source>
        <dbReference type="ARBA" id="ARBA00023295"/>
    </source>
</evidence>
<evidence type="ECO:0000256" key="8">
    <source>
        <dbReference type="RuleBase" id="RU000675"/>
    </source>
</evidence>
<dbReference type="Pfam" id="PF01301">
    <property type="entry name" value="Glyco_hydro_35"/>
    <property type="match status" value="1"/>
</dbReference>
<dbReference type="InterPro" id="IPR025300">
    <property type="entry name" value="BetaGal_jelly_roll_dom"/>
</dbReference>
<evidence type="ECO:0000313" key="14">
    <source>
        <dbReference type="Proteomes" id="UP000596902"/>
    </source>
</evidence>
<dbReference type="RefSeq" id="XP_038783094.1">
    <property type="nucleotide sequence ID" value="XM_038934292.1"/>
</dbReference>
<organism evidence="13 14">
    <name type="scientific">Alternaria burnsii</name>
    <dbReference type="NCBI Taxonomy" id="1187904"/>
    <lineage>
        <taxon>Eukaryota</taxon>
        <taxon>Fungi</taxon>
        <taxon>Dikarya</taxon>
        <taxon>Ascomycota</taxon>
        <taxon>Pezizomycotina</taxon>
        <taxon>Dothideomycetes</taxon>
        <taxon>Pleosporomycetidae</taxon>
        <taxon>Pleosporales</taxon>
        <taxon>Pleosporineae</taxon>
        <taxon>Pleosporaceae</taxon>
        <taxon>Alternaria</taxon>
        <taxon>Alternaria sect. Alternaria</taxon>
    </lineage>
</organism>
<evidence type="ECO:0000259" key="12">
    <source>
        <dbReference type="SMART" id="SM01029"/>
    </source>
</evidence>
<feature type="compositionally biased region" description="Polar residues" evidence="11">
    <location>
        <begin position="1547"/>
        <end position="1556"/>
    </location>
</feature>
<dbReference type="Gene3D" id="2.102.20.10">
    <property type="entry name" value="Beta-galactosidase, domain 2"/>
    <property type="match status" value="1"/>
</dbReference>
<gene>
    <name evidence="13" type="ORF">GT037_009245</name>
</gene>
<dbReference type="SMART" id="SM01029">
    <property type="entry name" value="BetaGal_dom2"/>
    <property type="match status" value="1"/>
</dbReference>
<reference evidence="13" key="2">
    <citation type="submission" date="2020-08" db="EMBL/GenBank/DDBJ databases">
        <title>Draft Genome Sequence of Cumin Blight Pathogen Alternaria burnsii.</title>
        <authorList>
            <person name="Feng Z."/>
        </authorList>
    </citation>
    <scope>NUCLEOTIDE SEQUENCE</scope>
    <source>
        <strain evidence="13">CBS107.38</strain>
    </source>
</reference>
<dbReference type="GO" id="GO:0004565">
    <property type="term" value="F:beta-galactosidase activity"/>
    <property type="evidence" value="ECO:0007669"/>
    <property type="project" value="UniProtKB-EC"/>
</dbReference>
<dbReference type="EMBL" id="JAAABM010000015">
    <property type="protein sequence ID" value="KAF7672744.1"/>
    <property type="molecule type" value="Genomic_DNA"/>
</dbReference>
<comment type="catalytic activity">
    <reaction evidence="1 8">
        <text>Hydrolysis of terminal non-reducing beta-D-galactose residues in beta-D-galactosides.</text>
        <dbReference type="EC" id="3.2.1.23"/>
    </reaction>
</comment>
<feature type="compositionally biased region" description="Acidic residues" evidence="11">
    <location>
        <begin position="184"/>
        <end position="200"/>
    </location>
</feature>
<evidence type="ECO:0000256" key="11">
    <source>
        <dbReference type="SAM" id="MobiDB-lite"/>
    </source>
</evidence>